<dbReference type="VEuPathDB" id="VectorBase:AEPI015062"/>
<dbReference type="AlphaFoldDB" id="A0A182PYZ4"/>
<protein>
    <submittedName>
        <fullName evidence="1">Uncharacterized protein</fullName>
    </submittedName>
</protein>
<accession>A0A182PYZ4</accession>
<proteinExistence type="predicted"/>
<organism evidence="1 2">
    <name type="scientific">Anopheles epiroticus</name>
    <dbReference type="NCBI Taxonomy" id="199890"/>
    <lineage>
        <taxon>Eukaryota</taxon>
        <taxon>Metazoa</taxon>
        <taxon>Ecdysozoa</taxon>
        <taxon>Arthropoda</taxon>
        <taxon>Hexapoda</taxon>
        <taxon>Insecta</taxon>
        <taxon>Pterygota</taxon>
        <taxon>Neoptera</taxon>
        <taxon>Endopterygota</taxon>
        <taxon>Diptera</taxon>
        <taxon>Nematocera</taxon>
        <taxon>Culicoidea</taxon>
        <taxon>Culicidae</taxon>
        <taxon>Anophelinae</taxon>
        <taxon>Anopheles</taxon>
    </lineage>
</organism>
<reference evidence="2" key="1">
    <citation type="submission" date="2013-03" db="EMBL/GenBank/DDBJ databases">
        <title>The Genome Sequence of Anopheles epiroticus epiroticus2.</title>
        <authorList>
            <consortium name="The Broad Institute Genomics Platform"/>
            <person name="Neafsey D.E."/>
            <person name="Howell P."/>
            <person name="Walker B."/>
            <person name="Young S.K."/>
            <person name="Zeng Q."/>
            <person name="Gargeya S."/>
            <person name="Fitzgerald M."/>
            <person name="Haas B."/>
            <person name="Abouelleil A."/>
            <person name="Allen A.W."/>
            <person name="Alvarado L."/>
            <person name="Arachchi H.M."/>
            <person name="Berlin A.M."/>
            <person name="Chapman S.B."/>
            <person name="Gainer-Dewar J."/>
            <person name="Goldberg J."/>
            <person name="Griggs A."/>
            <person name="Gujja S."/>
            <person name="Hansen M."/>
            <person name="Howarth C."/>
            <person name="Imamovic A."/>
            <person name="Ireland A."/>
            <person name="Larimer J."/>
            <person name="McCowan C."/>
            <person name="Murphy C."/>
            <person name="Pearson M."/>
            <person name="Poon T.W."/>
            <person name="Priest M."/>
            <person name="Roberts A."/>
            <person name="Saif S."/>
            <person name="Shea T."/>
            <person name="Sisk P."/>
            <person name="Sykes S."/>
            <person name="Wortman J."/>
            <person name="Nusbaum C."/>
            <person name="Birren B."/>
        </authorList>
    </citation>
    <scope>NUCLEOTIDE SEQUENCE [LARGE SCALE GENOMIC DNA]</scope>
    <source>
        <strain evidence="2">Epiroticus2</strain>
    </source>
</reference>
<evidence type="ECO:0000313" key="1">
    <source>
        <dbReference type="EnsemblMetazoa" id="AEPI015062-PA"/>
    </source>
</evidence>
<dbReference type="EnsemblMetazoa" id="AEPI015062-RA">
    <property type="protein sequence ID" value="AEPI015062-PA"/>
    <property type="gene ID" value="AEPI015062"/>
</dbReference>
<dbReference type="Proteomes" id="UP000075885">
    <property type="component" value="Unassembled WGS sequence"/>
</dbReference>
<name>A0A182PYZ4_9DIPT</name>
<evidence type="ECO:0000313" key="2">
    <source>
        <dbReference type="Proteomes" id="UP000075885"/>
    </source>
</evidence>
<sequence length="193" mass="22839">MQIKRQANSNATLYFNKELLKLLANATIEMRLIDNTTESTIMQSESIDELCRREVLDLFATYRANGAADLQACAAYTTELQDFWTKQRFFIFANAVHRETTELTHRVALVLEQYNKITQMDNIQEVLSEEYYRFNRYNNEMQDILNYELQRFATPYHPVRISLYDCLDMTITFHQLYMEYVLSYVDNACANLN</sequence>
<keyword evidence="2" id="KW-1185">Reference proteome</keyword>
<reference evidence="1" key="2">
    <citation type="submission" date="2020-05" db="UniProtKB">
        <authorList>
            <consortium name="EnsemblMetazoa"/>
        </authorList>
    </citation>
    <scope>IDENTIFICATION</scope>
    <source>
        <strain evidence="1">Epiroticus2</strain>
    </source>
</reference>